<dbReference type="Proteomes" id="UP001168990">
    <property type="component" value="Unassembled WGS sequence"/>
</dbReference>
<evidence type="ECO:0000256" key="2">
    <source>
        <dbReference type="ARBA" id="ARBA00022801"/>
    </source>
</evidence>
<keyword evidence="3" id="KW-0269">Exonuclease</keyword>
<dbReference type="SUPFAM" id="SSF53098">
    <property type="entry name" value="Ribonuclease H-like"/>
    <property type="match status" value="1"/>
</dbReference>
<feature type="non-terminal residue" evidence="6">
    <location>
        <position position="323"/>
    </location>
</feature>
<name>A0AA39EZH7_9HYME</name>
<dbReference type="CDD" id="cd06127">
    <property type="entry name" value="DEDDh"/>
    <property type="match status" value="1"/>
</dbReference>
<feature type="domain" description="Exonuclease" evidence="5">
    <location>
        <begin position="75"/>
        <end position="250"/>
    </location>
</feature>
<dbReference type="PANTHER" id="PTHR30231:SF4">
    <property type="entry name" value="PROTEIN NEN2"/>
    <property type="match status" value="1"/>
</dbReference>
<dbReference type="GO" id="GO:0003676">
    <property type="term" value="F:nucleic acid binding"/>
    <property type="evidence" value="ECO:0007669"/>
    <property type="project" value="InterPro"/>
</dbReference>
<dbReference type="InterPro" id="IPR013520">
    <property type="entry name" value="Ribonucl_H"/>
</dbReference>
<evidence type="ECO:0000259" key="5">
    <source>
        <dbReference type="SMART" id="SM00479"/>
    </source>
</evidence>
<keyword evidence="2" id="KW-0378">Hydrolase</keyword>
<dbReference type="InterPro" id="IPR012337">
    <property type="entry name" value="RNaseH-like_sf"/>
</dbReference>
<evidence type="ECO:0000313" key="7">
    <source>
        <dbReference type="Proteomes" id="UP001168990"/>
    </source>
</evidence>
<keyword evidence="7" id="KW-1185">Reference proteome</keyword>
<accession>A0AA39EZH7</accession>
<gene>
    <name evidence="6" type="ORF">PV328_012186</name>
</gene>
<reference evidence="6" key="1">
    <citation type="journal article" date="2023" name="bioRxiv">
        <title>Scaffold-level genome assemblies of two parasitoid biocontrol wasps reveal the parthenogenesis mechanism and an associated novel virus.</title>
        <authorList>
            <person name="Inwood S."/>
            <person name="Skelly J."/>
            <person name="Guhlin J."/>
            <person name="Harrop T."/>
            <person name="Goldson S."/>
            <person name="Dearden P."/>
        </authorList>
    </citation>
    <scope>NUCLEOTIDE SEQUENCE</scope>
    <source>
        <strain evidence="6">Irish</strain>
        <tissue evidence="6">Whole body</tissue>
    </source>
</reference>
<dbReference type="PANTHER" id="PTHR30231">
    <property type="entry name" value="DNA POLYMERASE III SUBUNIT EPSILON"/>
    <property type="match status" value="1"/>
</dbReference>
<proteinExistence type="predicted"/>
<evidence type="ECO:0000256" key="3">
    <source>
        <dbReference type="ARBA" id="ARBA00022839"/>
    </source>
</evidence>
<dbReference type="Gene3D" id="3.30.420.10">
    <property type="entry name" value="Ribonuclease H-like superfamily/Ribonuclease H"/>
    <property type="match status" value="1"/>
</dbReference>
<evidence type="ECO:0000313" key="6">
    <source>
        <dbReference type="EMBL" id="KAK0156868.1"/>
    </source>
</evidence>
<dbReference type="AlphaFoldDB" id="A0AA39EZH7"/>
<organism evidence="6 7">
    <name type="scientific">Microctonus aethiopoides</name>
    <dbReference type="NCBI Taxonomy" id="144406"/>
    <lineage>
        <taxon>Eukaryota</taxon>
        <taxon>Metazoa</taxon>
        <taxon>Ecdysozoa</taxon>
        <taxon>Arthropoda</taxon>
        <taxon>Hexapoda</taxon>
        <taxon>Insecta</taxon>
        <taxon>Pterygota</taxon>
        <taxon>Neoptera</taxon>
        <taxon>Endopterygota</taxon>
        <taxon>Hymenoptera</taxon>
        <taxon>Apocrita</taxon>
        <taxon>Ichneumonoidea</taxon>
        <taxon>Braconidae</taxon>
        <taxon>Euphorinae</taxon>
        <taxon>Microctonus</taxon>
    </lineage>
</organism>
<protein>
    <recommendedName>
        <fullName evidence="5">Exonuclease domain-containing protein</fullName>
    </recommendedName>
</protein>
<dbReference type="GO" id="GO:0008408">
    <property type="term" value="F:3'-5' exonuclease activity"/>
    <property type="evidence" value="ECO:0007669"/>
    <property type="project" value="TreeGrafter"/>
</dbReference>
<reference evidence="6" key="2">
    <citation type="submission" date="2023-03" db="EMBL/GenBank/DDBJ databases">
        <authorList>
            <person name="Inwood S.N."/>
            <person name="Skelly J.G."/>
            <person name="Guhlin J."/>
            <person name="Harrop T.W.R."/>
            <person name="Goldson S.G."/>
            <person name="Dearden P.K."/>
        </authorList>
    </citation>
    <scope>NUCLEOTIDE SEQUENCE</scope>
    <source>
        <strain evidence="6">Irish</strain>
        <tissue evidence="6">Whole body</tissue>
    </source>
</reference>
<dbReference type="SMART" id="SM00479">
    <property type="entry name" value="EXOIII"/>
    <property type="match status" value="1"/>
</dbReference>
<dbReference type="EMBL" id="JAQQBS010002092">
    <property type="protein sequence ID" value="KAK0156868.1"/>
    <property type="molecule type" value="Genomic_DNA"/>
</dbReference>
<sequence length="323" mass="36641">MSKTPAFKMKRIENKKKQSMSRKKKEAREENTYQANITLMDTPEVVQSKNVMDLSIVLTANPPLVKTISTSSDVAFVYMDLETGGFSYTHDILQVAMKCEEECYDKYINPTREISENASEVHGIKCIAGQMYLNNIPISSQPKRIVAGEVLQFLSGFNKPCIFIGHNIYSFDIRRLLFLMKSCDLLSDFCNVVVGCIDTYILFKETFPERRGKGALKLTTLVKDFLPNFSFVNAHNAFEIVEKKKVQGKNSTFTVQKSHKNVNDNHISNYVIKKLSTVGVTVEILKHMLSSEGEGKTITYLKELKFDNVNKTKKNALKICSIK</sequence>
<evidence type="ECO:0000256" key="1">
    <source>
        <dbReference type="ARBA" id="ARBA00022722"/>
    </source>
</evidence>
<evidence type="ECO:0000256" key="4">
    <source>
        <dbReference type="SAM" id="MobiDB-lite"/>
    </source>
</evidence>
<comment type="caution">
    <text evidence="6">The sequence shown here is derived from an EMBL/GenBank/DDBJ whole genome shotgun (WGS) entry which is preliminary data.</text>
</comment>
<feature type="region of interest" description="Disordered" evidence="4">
    <location>
        <begin position="1"/>
        <end position="32"/>
    </location>
</feature>
<keyword evidence="1" id="KW-0540">Nuclease</keyword>
<dbReference type="InterPro" id="IPR036397">
    <property type="entry name" value="RNaseH_sf"/>
</dbReference>